<evidence type="ECO:0000259" key="2">
    <source>
        <dbReference type="PROSITE" id="PS50011"/>
    </source>
</evidence>
<dbReference type="GO" id="GO:0005634">
    <property type="term" value="C:nucleus"/>
    <property type="evidence" value="ECO:0007669"/>
    <property type="project" value="TreeGrafter"/>
</dbReference>
<dbReference type="GO" id="GO:0005524">
    <property type="term" value="F:ATP binding"/>
    <property type="evidence" value="ECO:0007669"/>
    <property type="project" value="InterPro"/>
</dbReference>
<feature type="region of interest" description="Disordered" evidence="1">
    <location>
        <begin position="232"/>
        <end position="287"/>
    </location>
</feature>
<reference evidence="3 4" key="1">
    <citation type="journal article" date="2015" name="Genome Biol. Evol.">
        <title>Comparative Genomics of a Bacterivorous Green Alga Reveals Evolutionary Causalities and Consequences of Phago-Mixotrophic Mode of Nutrition.</title>
        <authorList>
            <person name="Burns J.A."/>
            <person name="Paasch A."/>
            <person name="Narechania A."/>
            <person name="Kim E."/>
        </authorList>
    </citation>
    <scope>NUCLEOTIDE SEQUENCE [LARGE SCALE GENOMIC DNA]</scope>
    <source>
        <strain evidence="3 4">PLY_AMNH</strain>
    </source>
</reference>
<dbReference type="GO" id="GO:0044773">
    <property type="term" value="P:mitotic DNA damage checkpoint signaling"/>
    <property type="evidence" value="ECO:0007669"/>
    <property type="project" value="TreeGrafter"/>
</dbReference>
<dbReference type="Proteomes" id="UP001190700">
    <property type="component" value="Unassembled WGS sequence"/>
</dbReference>
<dbReference type="AlphaFoldDB" id="A0AAE0H432"/>
<evidence type="ECO:0000256" key="1">
    <source>
        <dbReference type="SAM" id="MobiDB-lite"/>
    </source>
</evidence>
<dbReference type="GO" id="GO:0005737">
    <property type="term" value="C:cytoplasm"/>
    <property type="evidence" value="ECO:0007669"/>
    <property type="project" value="TreeGrafter"/>
</dbReference>
<evidence type="ECO:0000313" key="3">
    <source>
        <dbReference type="EMBL" id="KAK3289522.1"/>
    </source>
</evidence>
<feature type="compositionally biased region" description="Pro residues" evidence="1">
    <location>
        <begin position="232"/>
        <end position="267"/>
    </location>
</feature>
<evidence type="ECO:0000313" key="4">
    <source>
        <dbReference type="Proteomes" id="UP001190700"/>
    </source>
</evidence>
<dbReference type="GO" id="GO:0004674">
    <property type="term" value="F:protein serine/threonine kinase activity"/>
    <property type="evidence" value="ECO:0007669"/>
    <property type="project" value="TreeGrafter"/>
</dbReference>
<feature type="compositionally biased region" description="Low complexity" evidence="1">
    <location>
        <begin position="274"/>
        <end position="287"/>
    </location>
</feature>
<dbReference type="Pfam" id="PF00069">
    <property type="entry name" value="Pkinase"/>
    <property type="match status" value="1"/>
</dbReference>
<dbReference type="Gene3D" id="1.10.510.10">
    <property type="entry name" value="Transferase(Phosphotransferase) domain 1"/>
    <property type="match status" value="1"/>
</dbReference>
<organism evidence="3 4">
    <name type="scientific">Cymbomonas tetramitiformis</name>
    <dbReference type="NCBI Taxonomy" id="36881"/>
    <lineage>
        <taxon>Eukaryota</taxon>
        <taxon>Viridiplantae</taxon>
        <taxon>Chlorophyta</taxon>
        <taxon>Pyramimonadophyceae</taxon>
        <taxon>Pyramimonadales</taxon>
        <taxon>Pyramimonadaceae</taxon>
        <taxon>Cymbomonas</taxon>
    </lineage>
</organism>
<comment type="caution">
    <text evidence="3">The sequence shown here is derived from an EMBL/GenBank/DDBJ whole genome shotgun (WGS) entry which is preliminary data.</text>
</comment>
<keyword evidence="4" id="KW-1185">Reference proteome</keyword>
<feature type="domain" description="Protein kinase" evidence="2">
    <location>
        <begin position="459"/>
        <end position="835"/>
    </location>
</feature>
<sequence>MPTIDKGAWYEVATADLGYASDCGIESDGGDDAVTLDECQRACAASSVCNVINHVEGTCRLRECGTCSPENCDLKAVGTGYAIYTSIPFEPPPPPEPSPPAPGVPLNTYEAESVSSTVSFGALELSSFEDAAFNASFRANFTQEMATSAGVSISEIEIVAITSGSTQVESLVHFSALSAGDSSSDDRAASFAQLVDTSPADIFAASSFEQFGEVASADVGIETTIVTYPLPPPPLPASPSPPPPACPPPMEPPPPPPLPSPSPPPDSPTQAVGSEDSQNDTSSSGSSSMLPIIGGAAGGGGVLLLAIALYVKYGRSSSSGDETSGNRPGGSFKMRGSLFGTKPRADGEVHLDADLSRTNEPIMEIMNPLKDIHVASPRTEELEQDTFDAAYSELPVSPIALTEQQQESALLEQAEIMKQIEASGNLGGTPDTLESVATRVNEIEGLLAKLTVFKSRYHIDTGKAICKGASGVVCFGMDRVSKNMVALKFFAHRKEFEAELENCSACHSIYIVKVLDMCSVEEQASPALAPAELTSGVPAASPPAPDEPALIQGEDAAVEGTAVDGVEAETGKEGAVAIDVEPIDEFVDAPDEGAAQPVVEEKGAEETATTDGAQDTAAAEVAAAPAPVASPAVIENKPPATIDDFCCLVLERGEFNLQEYLKKASRRLDSVKKKGILSDIFNALSAMHRNSDLVHGDIKPANIVKFALDDVWKLIDMATASKLDEDATVEYTLRYAPPEVVKLALQGQKTAPRDTTVDMWSAGVVMYEVYTGQRLFDEKLTDQQVMAELVSSAPLQLKGLQNIEAGAGRIIRDKLLVKDPSQRWTVEKVLQSNFFKTMDDTTRMSSSSIEVTQSIRRLSVQMEEIAAMTAVSVTEMQAGDLLVEIELQELSPKQQTCLVTDHDKVGPCYNLVIGCKYEVILNIFRESSTLPNPVKSISKLLLKTKDGVPVALHMEPTVHKKKILPNLLTFRGEWISSLCQSDMLFTPTKWPETRIVTMELEIELKTLPGRPVKLTQQMHCLVHKEDSSALRATRAFEWSKKEYMKLNPQTRQAIEGAVFVLKTAAEVII</sequence>
<dbReference type="SUPFAM" id="SSF56112">
    <property type="entry name" value="Protein kinase-like (PK-like)"/>
    <property type="match status" value="1"/>
</dbReference>
<gene>
    <name evidence="3" type="ORF">CYMTET_3055</name>
</gene>
<feature type="region of interest" description="Disordered" evidence="1">
    <location>
        <begin position="315"/>
        <end position="335"/>
    </location>
</feature>
<dbReference type="SMART" id="SM00220">
    <property type="entry name" value="S_TKc"/>
    <property type="match status" value="1"/>
</dbReference>
<dbReference type="InterPro" id="IPR000719">
    <property type="entry name" value="Prot_kinase_dom"/>
</dbReference>
<dbReference type="InterPro" id="IPR011009">
    <property type="entry name" value="Kinase-like_dom_sf"/>
</dbReference>
<name>A0AAE0H432_9CHLO</name>
<dbReference type="PANTHER" id="PTHR44167">
    <property type="entry name" value="OVARIAN-SPECIFIC SERINE/THREONINE-PROTEIN KINASE LOK-RELATED"/>
    <property type="match status" value="1"/>
</dbReference>
<dbReference type="PANTHER" id="PTHR44167:SF18">
    <property type="entry name" value="PROTEIN KINASE DOMAIN-CONTAINING PROTEIN"/>
    <property type="match status" value="1"/>
</dbReference>
<feature type="compositionally biased region" description="Polar residues" evidence="1">
    <location>
        <begin position="315"/>
        <end position="326"/>
    </location>
</feature>
<dbReference type="PROSITE" id="PS50011">
    <property type="entry name" value="PROTEIN_KINASE_DOM"/>
    <property type="match status" value="1"/>
</dbReference>
<dbReference type="CDD" id="cd00180">
    <property type="entry name" value="PKc"/>
    <property type="match status" value="1"/>
</dbReference>
<accession>A0AAE0H432</accession>
<protein>
    <recommendedName>
        <fullName evidence="2">Protein kinase domain-containing protein</fullName>
    </recommendedName>
</protein>
<proteinExistence type="predicted"/>
<dbReference type="EMBL" id="LGRX02000114">
    <property type="protein sequence ID" value="KAK3289522.1"/>
    <property type="molecule type" value="Genomic_DNA"/>
</dbReference>